<evidence type="ECO:0000256" key="5">
    <source>
        <dbReference type="SAM" id="Phobius"/>
    </source>
</evidence>
<comment type="caution">
    <text evidence="7">The sequence shown here is derived from an EMBL/GenBank/DDBJ whole genome shotgun (WGS) entry which is preliminary data.</text>
</comment>
<feature type="transmembrane region" description="Helical" evidence="5">
    <location>
        <begin position="227"/>
        <end position="249"/>
    </location>
</feature>
<dbReference type="EMBL" id="JACJVR010000145">
    <property type="protein sequence ID" value="MBB6695882.1"/>
    <property type="molecule type" value="Genomic_DNA"/>
</dbReference>
<evidence type="ECO:0000313" key="7">
    <source>
        <dbReference type="EMBL" id="MBB6695882.1"/>
    </source>
</evidence>
<evidence type="ECO:0000256" key="4">
    <source>
        <dbReference type="ARBA" id="ARBA00023136"/>
    </source>
</evidence>
<dbReference type="InterPro" id="IPR013525">
    <property type="entry name" value="ABC2_TM"/>
</dbReference>
<feature type="transmembrane region" description="Helical" evidence="5">
    <location>
        <begin position="255"/>
        <end position="273"/>
    </location>
</feature>
<evidence type="ECO:0000313" key="8">
    <source>
        <dbReference type="Proteomes" id="UP000553776"/>
    </source>
</evidence>
<dbReference type="Proteomes" id="UP000553776">
    <property type="component" value="Unassembled WGS sequence"/>
</dbReference>
<reference evidence="7 8" key="1">
    <citation type="submission" date="2020-08" db="EMBL/GenBank/DDBJ databases">
        <title>Cohnella phylogeny.</title>
        <authorList>
            <person name="Dunlap C."/>
        </authorList>
    </citation>
    <scope>NUCLEOTIDE SEQUENCE [LARGE SCALE GENOMIC DNA]</scope>
    <source>
        <strain evidence="7 8">DSM 25239</strain>
    </source>
</reference>
<gene>
    <name evidence="7" type="ORF">H7B90_31285</name>
</gene>
<evidence type="ECO:0000256" key="1">
    <source>
        <dbReference type="ARBA" id="ARBA00004141"/>
    </source>
</evidence>
<keyword evidence="4 5" id="KW-0472">Membrane</keyword>
<comment type="subcellular location">
    <subcellularLocation>
        <location evidence="1">Membrane</location>
        <topology evidence="1">Multi-pass membrane protein</topology>
    </subcellularLocation>
</comment>
<proteinExistence type="predicted"/>
<feature type="domain" description="ABC-2 type transporter transmembrane" evidence="6">
    <location>
        <begin position="13"/>
        <end position="358"/>
    </location>
</feature>
<dbReference type="InterPro" id="IPR051328">
    <property type="entry name" value="T7SS_ABC-Transporter"/>
</dbReference>
<keyword evidence="2 5" id="KW-0812">Transmembrane</keyword>
<organism evidence="7 8">
    <name type="scientific">Cohnella xylanilytica</name>
    <dbReference type="NCBI Taxonomy" id="557555"/>
    <lineage>
        <taxon>Bacteria</taxon>
        <taxon>Bacillati</taxon>
        <taxon>Bacillota</taxon>
        <taxon>Bacilli</taxon>
        <taxon>Bacillales</taxon>
        <taxon>Paenibacillaceae</taxon>
        <taxon>Cohnella</taxon>
    </lineage>
</organism>
<feature type="transmembrane region" description="Helical" evidence="5">
    <location>
        <begin position="7"/>
        <end position="27"/>
    </location>
</feature>
<evidence type="ECO:0000256" key="2">
    <source>
        <dbReference type="ARBA" id="ARBA00022692"/>
    </source>
</evidence>
<dbReference type="PANTHER" id="PTHR43077">
    <property type="entry name" value="TRANSPORT PERMEASE YVFS-RELATED"/>
    <property type="match status" value="1"/>
</dbReference>
<keyword evidence="3 5" id="KW-1133">Transmembrane helix</keyword>
<evidence type="ECO:0000256" key="3">
    <source>
        <dbReference type="ARBA" id="ARBA00022989"/>
    </source>
</evidence>
<dbReference type="AlphaFoldDB" id="A0A841U860"/>
<dbReference type="GO" id="GO:0016020">
    <property type="term" value="C:membrane"/>
    <property type="evidence" value="ECO:0007669"/>
    <property type="project" value="UniProtKB-SubCell"/>
</dbReference>
<name>A0A841U860_9BACL</name>
<keyword evidence="8" id="KW-1185">Reference proteome</keyword>
<dbReference type="GO" id="GO:0140359">
    <property type="term" value="F:ABC-type transporter activity"/>
    <property type="evidence" value="ECO:0007669"/>
    <property type="project" value="InterPro"/>
</dbReference>
<accession>A0A841U860</accession>
<protein>
    <submittedName>
        <fullName evidence="7">DUF3533 domain-containing protein</fullName>
    </submittedName>
</protein>
<feature type="transmembrane region" description="Helical" evidence="5">
    <location>
        <begin position="339"/>
        <end position="363"/>
    </location>
</feature>
<feature type="transmembrane region" description="Helical" evidence="5">
    <location>
        <begin position="184"/>
        <end position="202"/>
    </location>
</feature>
<dbReference type="PANTHER" id="PTHR43077:SF5">
    <property type="entry name" value="PHAGE INFECTION PROTEIN"/>
    <property type="match status" value="1"/>
</dbReference>
<sequence>MKRPTTWIGIATALMFQLIFSVVWMTGYDGVNDRMSQLTVGIVNEDADFGAKIAERLGTSLPVKTELLPSNEEALEKLNDRELQMVIRIPAEFSAAAADAGKTASIQYTLNESNPATIKSMMSSVAAQVTATVNKMAVGQGISQSLAQANVPAEQAAAAGGALSERVVSDIQSINRVEGMNNQMVPMMMVLASYVGAMIMGMNMEQSSMALAAAGASGKWRRFGSRAFINLIAAAVVSLVGTSLVMALGGQAEQGFFALWGTVFIILLTFMFVSQMFLLLFGMAGMLFNILTLSAQLVSSGAMVPRELLPDFYVGLGNGLPATYAVRGLMDVLFGGGGLGAAIGAMLVIAAAAVAVGALAVALKPQKLPRTAAVPAAGTAATAGAEASRP</sequence>
<dbReference type="Pfam" id="PF12698">
    <property type="entry name" value="ABC2_membrane_3"/>
    <property type="match status" value="1"/>
</dbReference>
<evidence type="ECO:0000259" key="6">
    <source>
        <dbReference type="Pfam" id="PF12698"/>
    </source>
</evidence>
<dbReference type="Gene3D" id="3.40.1710.10">
    <property type="entry name" value="abc type-2 transporter like domain"/>
    <property type="match status" value="1"/>
</dbReference>